<feature type="compositionally biased region" description="Basic and acidic residues" evidence="1">
    <location>
        <begin position="202"/>
        <end position="216"/>
    </location>
</feature>
<dbReference type="AlphaFoldDB" id="A0ABD3PT50"/>
<comment type="caution">
    <text evidence="2">The sequence shown here is derived from an EMBL/GenBank/DDBJ whole genome shotgun (WGS) entry which is preliminary data.</text>
</comment>
<accession>A0ABD3PT50</accession>
<feature type="compositionally biased region" description="Basic and acidic residues" evidence="1">
    <location>
        <begin position="130"/>
        <end position="144"/>
    </location>
</feature>
<evidence type="ECO:0000313" key="3">
    <source>
        <dbReference type="Proteomes" id="UP001530400"/>
    </source>
</evidence>
<dbReference type="EMBL" id="JALLPJ020000480">
    <property type="protein sequence ID" value="KAL3790916.1"/>
    <property type="molecule type" value="Genomic_DNA"/>
</dbReference>
<sequence length="216" mass="24341">MQSLHQEPHGRANLKADPTTTRRQILAYRSRKASVLRSLQESVNHHRFLLSLRPHNFASPVPAASQHLGPEMPPHDELITMSDEELRAWQKKTRSERVNLKQKEKARQTNAKVLELREELADLKRMLEERNSAEEATRTAREAEAAAAVAEEPSILELKDISDSPSSEAVLEPDIDHASVSNDAYEEEINPYILEESTDESTAAHERGGQKQDPDA</sequence>
<organism evidence="2 3">
    <name type="scientific">Cyclotella atomus</name>
    <dbReference type="NCBI Taxonomy" id="382360"/>
    <lineage>
        <taxon>Eukaryota</taxon>
        <taxon>Sar</taxon>
        <taxon>Stramenopiles</taxon>
        <taxon>Ochrophyta</taxon>
        <taxon>Bacillariophyta</taxon>
        <taxon>Coscinodiscophyceae</taxon>
        <taxon>Thalassiosirophycidae</taxon>
        <taxon>Stephanodiscales</taxon>
        <taxon>Stephanodiscaceae</taxon>
        <taxon>Cyclotella</taxon>
    </lineage>
</organism>
<gene>
    <name evidence="2" type="ORF">ACHAWO_010913</name>
</gene>
<keyword evidence="3" id="KW-1185">Reference proteome</keyword>
<reference evidence="2 3" key="1">
    <citation type="submission" date="2024-10" db="EMBL/GenBank/DDBJ databases">
        <title>Updated reference genomes for cyclostephanoid diatoms.</title>
        <authorList>
            <person name="Roberts W.R."/>
            <person name="Alverson A.J."/>
        </authorList>
    </citation>
    <scope>NUCLEOTIDE SEQUENCE [LARGE SCALE GENOMIC DNA]</scope>
    <source>
        <strain evidence="2 3">AJA010-31</strain>
    </source>
</reference>
<dbReference type="Proteomes" id="UP001530400">
    <property type="component" value="Unassembled WGS sequence"/>
</dbReference>
<feature type="compositionally biased region" description="Basic and acidic residues" evidence="1">
    <location>
        <begin position="1"/>
        <end position="10"/>
    </location>
</feature>
<protein>
    <recommendedName>
        <fullName evidence="4">BZIP domain-containing protein</fullName>
    </recommendedName>
</protein>
<evidence type="ECO:0000256" key="1">
    <source>
        <dbReference type="SAM" id="MobiDB-lite"/>
    </source>
</evidence>
<feature type="region of interest" description="Disordered" evidence="1">
    <location>
        <begin position="130"/>
        <end position="216"/>
    </location>
</feature>
<name>A0ABD3PT50_9STRA</name>
<evidence type="ECO:0008006" key="4">
    <source>
        <dbReference type="Google" id="ProtNLM"/>
    </source>
</evidence>
<feature type="region of interest" description="Disordered" evidence="1">
    <location>
        <begin position="1"/>
        <end position="21"/>
    </location>
</feature>
<evidence type="ECO:0000313" key="2">
    <source>
        <dbReference type="EMBL" id="KAL3790916.1"/>
    </source>
</evidence>
<proteinExistence type="predicted"/>